<feature type="non-terminal residue" evidence="4">
    <location>
        <position position="142"/>
    </location>
</feature>
<dbReference type="InterPro" id="IPR001878">
    <property type="entry name" value="Znf_CCHC"/>
</dbReference>
<feature type="domain" description="CCHC-type" evidence="3">
    <location>
        <begin position="14"/>
        <end position="28"/>
    </location>
</feature>
<organism evidence="4">
    <name type="scientific">Solanum chilense</name>
    <name type="common">Tomato</name>
    <name type="synonym">Lycopersicon chilense</name>
    <dbReference type="NCBI Taxonomy" id="4083"/>
    <lineage>
        <taxon>Eukaryota</taxon>
        <taxon>Viridiplantae</taxon>
        <taxon>Streptophyta</taxon>
        <taxon>Embryophyta</taxon>
        <taxon>Tracheophyta</taxon>
        <taxon>Spermatophyta</taxon>
        <taxon>Magnoliopsida</taxon>
        <taxon>eudicotyledons</taxon>
        <taxon>Gunneridae</taxon>
        <taxon>Pentapetalae</taxon>
        <taxon>asterids</taxon>
        <taxon>lamiids</taxon>
        <taxon>Solanales</taxon>
        <taxon>Solanaceae</taxon>
        <taxon>Solanoideae</taxon>
        <taxon>Solaneae</taxon>
        <taxon>Solanum</taxon>
        <taxon>Solanum subgen. Lycopersicon</taxon>
    </lineage>
</organism>
<evidence type="ECO:0000259" key="3">
    <source>
        <dbReference type="PROSITE" id="PS50158"/>
    </source>
</evidence>
<dbReference type="GO" id="GO:0003676">
    <property type="term" value="F:nucleic acid binding"/>
    <property type="evidence" value="ECO:0007669"/>
    <property type="project" value="InterPro"/>
</dbReference>
<keyword evidence="1" id="KW-0479">Metal-binding</keyword>
<reference evidence="4" key="1">
    <citation type="submission" date="2019-05" db="EMBL/GenBank/DDBJ databases">
        <title>The de novo reference genome and transcriptome assemblies of the wild tomato species Solanum chilense.</title>
        <authorList>
            <person name="Stam R."/>
            <person name="Nosenko T."/>
            <person name="Hoerger A.C."/>
            <person name="Stephan W."/>
            <person name="Seidel M.A."/>
            <person name="Kuhn J.M.M."/>
            <person name="Haberer G."/>
            <person name="Tellier A."/>
        </authorList>
    </citation>
    <scope>NUCLEOTIDE SEQUENCE</scope>
    <source>
        <tissue evidence="4">Mature leaves</tissue>
    </source>
</reference>
<sequence length="142" mass="16322">KRFDKKSFKHNNACYKCGRVGRYAKDCKVKDKIKSLNLDDDIKDSLCKILVNSSPEESGPDNSGEEESHTSEDLRVLHDENYISSSDGECMPCQLGEICEDKQNTDEFYKLYSQFKDLNLNVISSDDWIEMIKLIDDPIIRS</sequence>
<gene>
    <name evidence="4" type="ORF">EJD97_020540</name>
</gene>
<dbReference type="EMBL" id="RXGB01060089">
    <property type="protein sequence ID" value="TMW80392.1"/>
    <property type="molecule type" value="Genomic_DNA"/>
</dbReference>
<accession>A0A6N2ADI4</accession>
<keyword evidence="1" id="KW-0863">Zinc-finger</keyword>
<keyword evidence="1" id="KW-0862">Zinc</keyword>
<dbReference type="AlphaFoldDB" id="A0A6N2ADI4"/>
<dbReference type="GO" id="GO:0008270">
    <property type="term" value="F:zinc ion binding"/>
    <property type="evidence" value="ECO:0007669"/>
    <property type="project" value="UniProtKB-KW"/>
</dbReference>
<comment type="caution">
    <text evidence="4">The sequence shown here is derived from an EMBL/GenBank/DDBJ whole genome shotgun (WGS) entry which is preliminary data.</text>
</comment>
<evidence type="ECO:0000313" key="4">
    <source>
        <dbReference type="EMBL" id="TMW80392.1"/>
    </source>
</evidence>
<evidence type="ECO:0000256" key="1">
    <source>
        <dbReference type="PROSITE-ProRule" id="PRU00047"/>
    </source>
</evidence>
<proteinExistence type="predicted"/>
<feature type="region of interest" description="Disordered" evidence="2">
    <location>
        <begin position="52"/>
        <end position="72"/>
    </location>
</feature>
<name>A0A6N2ADI4_SOLCI</name>
<evidence type="ECO:0000256" key="2">
    <source>
        <dbReference type="SAM" id="MobiDB-lite"/>
    </source>
</evidence>
<dbReference type="PROSITE" id="PS50158">
    <property type="entry name" value="ZF_CCHC"/>
    <property type="match status" value="1"/>
</dbReference>
<protein>
    <recommendedName>
        <fullName evidence="3">CCHC-type domain-containing protein</fullName>
    </recommendedName>
</protein>
<feature type="non-terminal residue" evidence="4">
    <location>
        <position position="1"/>
    </location>
</feature>